<accession>A0A814JI27</accession>
<dbReference type="EMBL" id="CAJOBC010003920">
    <property type="protein sequence ID" value="CAF3806417.1"/>
    <property type="molecule type" value="Genomic_DNA"/>
</dbReference>
<evidence type="ECO:0000256" key="2">
    <source>
        <dbReference type="ARBA" id="ARBA00023002"/>
    </source>
</evidence>
<evidence type="ECO:0000313" key="6">
    <source>
        <dbReference type="EMBL" id="CAF3586336.1"/>
    </source>
</evidence>
<evidence type="ECO:0000259" key="3">
    <source>
        <dbReference type="Pfam" id="PF00107"/>
    </source>
</evidence>
<dbReference type="Gene3D" id="3.90.180.10">
    <property type="entry name" value="Medium-chain alcohol dehydrogenases, catalytic domain"/>
    <property type="match status" value="1"/>
</dbReference>
<dbReference type="PANTHER" id="PTHR48106">
    <property type="entry name" value="QUINONE OXIDOREDUCTASE PIG3-RELATED"/>
    <property type="match status" value="1"/>
</dbReference>
<dbReference type="EMBL" id="CAJOBA010001274">
    <property type="protein sequence ID" value="CAF3586336.1"/>
    <property type="molecule type" value="Genomic_DNA"/>
</dbReference>
<dbReference type="Proteomes" id="UP000663829">
    <property type="component" value="Unassembled WGS sequence"/>
</dbReference>
<dbReference type="AlphaFoldDB" id="A0A814JI27"/>
<dbReference type="PANTHER" id="PTHR48106:SF13">
    <property type="entry name" value="QUINONE OXIDOREDUCTASE-RELATED"/>
    <property type="match status" value="1"/>
</dbReference>
<organism evidence="5 8">
    <name type="scientific">Didymodactylos carnosus</name>
    <dbReference type="NCBI Taxonomy" id="1234261"/>
    <lineage>
        <taxon>Eukaryota</taxon>
        <taxon>Metazoa</taxon>
        <taxon>Spiralia</taxon>
        <taxon>Gnathifera</taxon>
        <taxon>Rotifera</taxon>
        <taxon>Eurotatoria</taxon>
        <taxon>Bdelloidea</taxon>
        <taxon>Philodinida</taxon>
        <taxon>Philodinidae</taxon>
        <taxon>Didymodactylos</taxon>
    </lineage>
</organism>
<evidence type="ECO:0000313" key="4">
    <source>
        <dbReference type="EMBL" id="CAF0802902.1"/>
    </source>
</evidence>
<dbReference type="GO" id="GO:0003960">
    <property type="term" value="F:quinone reductase (NADPH) activity"/>
    <property type="evidence" value="ECO:0007669"/>
    <property type="project" value="TreeGrafter"/>
</dbReference>
<feature type="domain" description="Alcohol dehydrogenase-like C-terminal" evidence="3">
    <location>
        <begin position="1"/>
        <end position="111"/>
    </location>
</feature>
<dbReference type="InterPro" id="IPR036291">
    <property type="entry name" value="NAD(P)-bd_dom_sf"/>
</dbReference>
<keyword evidence="1" id="KW-0521">NADP</keyword>
<dbReference type="Proteomes" id="UP000681722">
    <property type="component" value="Unassembled WGS sequence"/>
</dbReference>
<evidence type="ECO:0000313" key="5">
    <source>
        <dbReference type="EMBL" id="CAF1035824.1"/>
    </source>
</evidence>
<dbReference type="OrthoDB" id="3509362at2759"/>
<dbReference type="Proteomes" id="UP000677228">
    <property type="component" value="Unassembled WGS sequence"/>
</dbReference>
<reference evidence="5" key="1">
    <citation type="submission" date="2021-02" db="EMBL/GenBank/DDBJ databases">
        <authorList>
            <person name="Nowell W R."/>
        </authorList>
    </citation>
    <scope>NUCLEOTIDE SEQUENCE</scope>
</reference>
<protein>
    <recommendedName>
        <fullName evidence="3">Alcohol dehydrogenase-like C-terminal domain-containing protein</fullName>
    </recommendedName>
</protein>
<dbReference type="InterPro" id="IPR013149">
    <property type="entry name" value="ADH-like_C"/>
</dbReference>
<name>A0A814JI27_9BILA</name>
<keyword evidence="2" id="KW-0560">Oxidoreductase</keyword>
<dbReference type="EMBL" id="CAJNOQ010003920">
    <property type="protein sequence ID" value="CAF1035824.1"/>
    <property type="molecule type" value="Genomic_DNA"/>
</dbReference>
<dbReference type="Pfam" id="PF00107">
    <property type="entry name" value="ADH_zinc_N"/>
    <property type="match status" value="1"/>
</dbReference>
<dbReference type="Proteomes" id="UP000682733">
    <property type="component" value="Unassembled WGS sequence"/>
</dbReference>
<dbReference type="GO" id="GO:0005829">
    <property type="term" value="C:cytosol"/>
    <property type="evidence" value="ECO:0007669"/>
    <property type="project" value="TreeGrafter"/>
</dbReference>
<gene>
    <name evidence="5" type="ORF">GPM918_LOCUS15520</name>
    <name evidence="4" type="ORF">OVA965_LOCUS4740</name>
    <name evidence="7" type="ORF">SRO942_LOCUS15520</name>
    <name evidence="6" type="ORF">TMI583_LOCUS4738</name>
</gene>
<dbReference type="GO" id="GO:0070402">
    <property type="term" value="F:NADPH binding"/>
    <property type="evidence" value="ECO:0007669"/>
    <property type="project" value="TreeGrafter"/>
</dbReference>
<dbReference type="Gene3D" id="3.40.50.720">
    <property type="entry name" value="NAD(P)-binding Rossmann-like Domain"/>
    <property type="match status" value="1"/>
</dbReference>
<feature type="non-terminal residue" evidence="5">
    <location>
        <position position="1"/>
    </location>
</feature>
<proteinExistence type="predicted"/>
<evidence type="ECO:0000256" key="1">
    <source>
        <dbReference type="ARBA" id="ARBA00022857"/>
    </source>
</evidence>
<dbReference type="GO" id="GO:0035925">
    <property type="term" value="F:mRNA 3'-UTR AU-rich region binding"/>
    <property type="evidence" value="ECO:0007669"/>
    <property type="project" value="TreeGrafter"/>
</dbReference>
<sequence length="182" mass="20151">VGHFIVQICKIWGAKTIITSASKDDGIKLLKETYKCDHVLNHAKSNVVDEVKKLTNNLGADIVYDATYLPSSFEKSIQCTAENGGSWIVLGDFAHKGSVEAEALEKRHVELIHADLAKYIFNPEYQATDFVHQGLKQAADWIVSGQLKPHISEVVQLEQVEQALEKLKKGQTGFGKVVAKIH</sequence>
<evidence type="ECO:0000313" key="7">
    <source>
        <dbReference type="EMBL" id="CAF3806417.1"/>
    </source>
</evidence>
<evidence type="ECO:0000313" key="8">
    <source>
        <dbReference type="Proteomes" id="UP000663829"/>
    </source>
</evidence>
<dbReference type="EMBL" id="CAJNOK010001274">
    <property type="protein sequence ID" value="CAF0802902.1"/>
    <property type="molecule type" value="Genomic_DNA"/>
</dbReference>
<dbReference type="SUPFAM" id="SSF51735">
    <property type="entry name" value="NAD(P)-binding Rossmann-fold domains"/>
    <property type="match status" value="1"/>
</dbReference>
<keyword evidence="8" id="KW-1185">Reference proteome</keyword>
<comment type="caution">
    <text evidence="5">The sequence shown here is derived from an EMBL/GenBank/DDBJ whole genome shotgun (WGS) entry which is preliminary data.</text>
</comment>